<dbReference type="HOGENOM" id="CLU_140900_0_2_5"/>
<gene>
    <name evidence="2" type="ordered locus">AZOLI_1792</name>
</gene>
<evidence type="ECO:0000256" key="1">
    <source>
        <dbReference type="SAM" id="MobiDB-lite"/>
    </source>
</evidence>
<keyword evidence="3" id="KW-1185">Reference proteome</keyword>
<dbReference type="RefSeq" id="WP_014248064.1">
    <property type="nucleotide sequence ID" value="NC_016622.1"/>
</dbReference>
<feature type="region of interest" description="Disordered" evidence="1">
    <location>
        <begin position="1"/>
        <end position="38"/>
    </location>
</feature>
<accession>G7Z1J1</accession>
<dbReference type="KEGG" id="ali:AZOLI_1792"/>
<name>G7Z1J1_AZOL4</name>
<dbReference type="Pfam" id="PF14384">
    <property type="entry name" value="BrnA_antitoxin"/>
    <property type="match status" value="1"/>
</dbReference>
<organism evidence="2 3">
    <name type="scientific">Azospirillum lipoferum (strain 4B)</name>
    <dbReference type="NCBI Taxonomy" id="862719"/>
    <lineage>
        <taxon>Bacteria</taxon>
        <taxon>Pseudomonadati</taxon>
        <taxon>Pseudomonadota</taxon>
        <taxon>Alphaproteobacteria</taxon>
        <taxon>Rhodospirillales</taxon>
        <taxon>Azospirillaceae</taxon>
        <taxon>Azospirillum</taxon>
    </lineage>
</organism>
<sequence length="102" mass="11769">MTEDRKLLTEFQPGRGYSKEDWDEVSDNPELTEEEMRQARPFAEVFPQLAESLKRGRGRPPVEKPKQQVTLRLDADVIERFKAGGPGWQSRINDELRKSVGL</sequence>
<evidence type="ECO:0008006" key="4">
    <source>
        <dbReference type="Google" id="ProtNLM"/>
    </source>
</evidence>
<protein>
    <recommendedName>
        <fullName evidence="4">BrnA antitoxin family protein</fullName>
    </recommendedName>
</protein>
<evidence type="ECO:0000313" key="3">
    <source>
        <dbReference type="Proteomes" id="UP000005667"/>
    </source>
</evidence>
<feature type="compositionally biased region" description="Acidic residues" evidence="1">
    <location>
        <begin position="21"/>
        <end position="33"/>
    </location>
</feature>
<reference evidence="3" key="1">
    <citation type="journal article" date="2011" name="PLoS Genet.">
        <title>Azospirillum genomes reveal transition of bacteria from aquatic to terrestrial environments.</title>
        <authorList>
            <person name="Wisniewski-Dye F."/>
            <person name="Borziak K."/>
            <person name="Khalsa-Moyers G."/>
            <person name="Alexandre G."/>
            <person name="Sukharnikov L.O."/>
            <person name="Wuichet K."/>
            <person name="Hurst G.B."/>
            <person name="McDonald W.H."/>
            <person name="Robertson J.S."/>
            <person name="Barbe V."/>
            <person name="Calteau A."/>
            <person name="Rouy Z."/>
            <person name="Mangenot S."/>
            <person name="Prigent-Combaret C."/>
            <person name="Normand P."/>
            <person name="Boyer M."/>
            <person name="Siguier P."/>
            <person name="Dessaux Y."/>
            <person name="Elmerich C."/>
            <person name="Condemine G."/>
            <person name="Krishnen G."/>
            <person name="Kennedy I."/>
            <person name="Paterson A.H."/>
            <person name="Gonzalez V."/>
            <person name="Mavingui P."/>
            <person name="Zhulin I.B."/>
        </authorList>
    </citation>
    <scope>NUCLEOTIDE SEQUENCE [LARGE SCALE GENOMIC DNA]</scope>
    <source>
        <strain evidence="3">4B</strain>
    </source>
</reference>
<dbReference type="AlphaFoldDB" id="G7Z1J1"/>
<dbReference type="EMBL" id="FQ311868">
    <property type="protein sequence ID" value="CBS87056.1"/>
    <property type="molecule type" value="Genomic_DNA"/>
</dbReference>
<dbReference type="Proteomes" id="UP000005667">
    <property type="component" value="Chromosome"/>
</dbReference>
<evidence type="ECO:0000313" key="2">
    <source>
        <dbReference type="EMBL" id="CBS87056.1"/>
    </source>
</evidence>
<dbReference type="InterPro" id="IPR025528">
    <property type="entry name" value="BrnA_antitoxin"/>
</dbReference>
<dbReference type="STRING" id="862719.AZOLI_1792"/>
<proteinExistence type="predicted"/>
<dbReference type="OrthoDB" id="361944at2"/>